<dbReference type="Proteomes" id="UP000199306">
    <property type="component" value="Unassembled WGS sequence"/>
</dbReference>
<protein>
    <recommendedName>
        <fullName evidence="3">ABC transporter ATPase</fullName>
    </recommendedName>
</protein>
<evidence type="ECO:0000313" key="2">
    <source>
        <dbReference type="Proteomes" id="UP000199306"/>
    </source>
</evidence>
<dbReference type="EMBL" id="FOXH01000003">
    <property type="protein sequence ID" value="SFP50858.1"/>
    <property type="molecule type" value="Genomic_DNA"/>
</dbReference>
<gene>
    <name evidence="1" type="ORF">SAMN04515674_103411</name>
</gene>
<reference evidence="1 2" key="1">
    <citation type="submission" date="2016-10" db="EMBL/GenBank/DDBJ databases">
        <authorList>
            <person name="de Groot N.N."/>
        </authorList>
    </citation>
    <scope>NUCLEOTIDE SEQUENCE [LARGE SCALE GENOMIC DNA]</scope>
    <source>
        <strain evidence="2">E92,LMG 26720,CCM 7988</strain>
    </source>
</reference>
<dbReference type="RefSeq" id="WP_092014798.1">
    <property type="nucleotide sequence ID" value="NZ_FOXH01000003.1"/>
</dbReference>
<name>A0A1I5QX51_9BACT</name>
<evidence type="ECO:0008006" key="3">
    <source>
        <dbReference type="Google" id="ProtNLM"/>
    </source>
</evidence>
<accession>A0A1I5QX51</accession>
<proteinExistence type="predicted"/>
<keyword evidence="2" id="KW-1185">Reference proteome</keyword>
<evidence type="ECO:0000313" key="1">
    <source>
        <dbReference type="EMBL" id="SFP50858.1"/>
    </source>
</evidence>
<sequence>MLVHYDKMPETARVWIYQADRNLSDAEVIHVQQLLEGQLSEWAAHGASLTAAVKVFFRRFVVITLDEFQNAASGCSIDTSVRWLKDLGAETGINFFDRSIAFWHNNEIKTVELTQIKSLVSEGILTPDTLIFNNLVAQKSEFQSKWQQKAGESWMKRYFQQIPA</sequence>
<dbReference type="AlphaFoldDB" id="A0A1I5QX51"/>
<dbReference type="STRING" id="1079859.SAMN04515674_103411"/>
<organism evidence="1 2">
    <name type="scientific">Pseudarcicella hirudinis</name>
    <dbReference type="NCBI Taxonomy" id="1079859"/>
    <lineage>
        <taxon>Bacteria</taxon>
        <taxon>Pseudomonadati</taxon>
        <taxon>Bacteroidota</taxon>
        <taxon>Cytophagia</taxon>
        <taxon>Cytophagales</taxon>
        <taxon>Flectobacillaceae</taxon>
        <taxon>Pseudarcicella</taxon>
    </lineage>
</organism>
<dbReference type="OrthoDB" id="978691at2"/>